<dbReference type="OrthoDB" id="2157530at2759"/>
<dbReference type="Pfam" id="PF26639">
    <property type="entry name" value="Het-6_barrel"/>
    <property type="match status" value="1"/>
</dbReference>
<dbReference type="Proteomes" id="UP000007963">
    <property type="component" value="Unassembled WGS sequence"/>
</dbReference>
<feature type="transmembrane region" description="Helical" evidence="1">
    <location>
        <begin position="20"/>
        <end position="41"/>
    </location>
</feature>
<dbReference type="HOGENOM" id="CLU_004184_7_2_1"/>
<evidence type="ECO:0000256" key="1">
    <source>
        <dbReference type="SAM" id="Phobius"/>
    </source>
</evidence>
<dbReference type="PANTHER" id="PTHR24148">
    <property type="entry name" value="ANKYRIN REPEAT DOMAIN-CONTAINING PROTEIN 39 HOMOLOG-RELATED"/>
    <property type="match status" value="1"/>
</dbReference>
<keyword evidence="1" id="KW-0472">Membrane</keyword>
<dbReference type="GeneID" id="4354738"/>
<feature type="domain" description="Heterokaryon incompatibility" evidence="2">
    <location>
        <begin position="108"/>
        <end position="271"/>
    </location>
</feature>
<dbReference type="PANTHER" id="PTHR24148:SF64">
    <property type="entry name" value="HETEROKARYON INCOMPATIBILITY DOMAIN-CONTAINING PROTEIN"/>
    <property type="match status" value="1"/>
</dbReference>
<gene>
    <name evidence="3" type="ORF">ATEG_10359</name>
</gene>
<keyword evidence="1" id="KW-1133">Transmembrane helix</keyword>
<evidence type="ECO:0000259" key="2">
    <source>
        <dbReference type="Pfam" id="PF06985"/>
    </source>
</evidence>
<accession>Q0C7H5</accession>
<dbReference type="Pfam" id="PF06985">
    <property type="entry name" value="HET"/>
    <property type="match status" value="1"/>
</dbReference>
<dbReference type="InterPro" id="IPR010730">
    <property type="entry name" value="HET"/>
</dbReference>
<evidence type="ECO:0000313" key="3">
    <source>
        <dbReference type="EMBL" id="EAU29356.1"/>
    </source>
</evidence>
<dbReference type="OMA" id="FETHAHI"/>
<name>Q0C7H5_ASPTN</name>
<organism evidence="3 4">
    <name type="scientific">Aspergillus terreus (strain NIH 2624 / FGSC A1156)</name>
    <dbReference type="NCBI Taxonomy" id="341663"/>
    <lineage>
        <taxon>Eukaryota</taxon>
        <taxon>Fungi</taxon>
        <taxon>Dikarya</taxon>
        <taxon>Ascomycota</taxon>
        <taxon>Pezizomycotina</taxon>
        <taxon>Eurotiomycetes</taxon>
        <taxon>Eurotiomycetidae</taxon>
        <taxon>Eurotiales</taxon>
        <taxon>Aspergillaceae</taxon>
        <taxon>Aspergillus</taxon>
        <taxon>Aspergillus subgen. Circumdati</taxon>
    </lineage>
</organism>
<dbReference type="VEuPathDB" id="FungiDB:ATEG_10359"/>
<keyword evidence="1" id="KW-0812">Transmembrane</keyword>
<reference evidence="4" key="1">
    <citation type="submission" date="2005-09" db="EMBL/GenBank/DDBJ databases">
        <title>Annotation of the Aspergillus terreus NIH2624 genome.</title>
        <authorList>
            <person name="Birren B.W."/>
            <person name="Lander E.S."/>
            <person name="Galagan J.E."/>
            <person name="Nusbaum C."/>
            <person name="Devon K."/>
            <person name="Henn M."/>
            <person name="Ma L.-J."/>
            <person name="Jaffe D.B."/>
            <person name="Butler J."/>
            <person name="Alvarez P."/>
            <person name="Gnerre S."/>
            <person name="Grabherr M."/>
            <person name="Kleber M."/>
            <person name="Mauceli E.W."/>
            <person name="Brockman W."/>
            <person name="Rounsley S."/>
            <person name="Young S.K."/>
            <person name="LaButti K."/>
            <person name="Pushparaj V."/>
            <person name="DeCaprio D."/>
            <person name="Crawford M."/>
            <person name="Koehrsen M."/>
            <person name="Engels R."/>
            <person name="Montgomery P."/>
            <person name="Pearson M."/>
            <person name="Howarth C."/>
            <person name="Larson L."/>
            <person name="Luoma S."/>
            <person name="White J."/>
            <person name="Alvarado L."/>
            <person name="Kodira C.D."/>
            <person name="Zeng Q."/>
            <person name="Oleary S."/>
            <person name="Yandava C."/>
            <person name="Denning D.W."/>
            <person name="Nierman W.C."/>
            <person name="Milne T."/>
            <person name="Madden K."/>
        </authorList>
    </citation>
    <scope>NUCLEOTIDE SEQUENCE [LARGE SCALE GENOMIC DNA]</scope>
    <source>
        <strain evidence="4">NIH 2624 / FGSC A1156</strain>
    </source>
</reference>
<dbReference type="RefSeq" id="XP_001218707.1">
    <property type="nucleotide sequence ID" value="XM_001218706.1"/>
</dbReference>
<proteinExistence type="predicted"/>
<dbReference type="EMBL" id="CH476610">
    <property type="protein sequence ID" value="EAU29356.1"/>
    <property type="molecule type" value="Genomic_DNA"/>
</dbReference>
<protein>
    <recommendedName>
        <fullName evidence="2">Heterokaryon incompatibility domain-containing protein</fullName>
    </recommendedName>
</protein>
<evidence type="ECO:0000313" key="4">
    <source>
        <dbReference type="Proteomes" id="UP000007963"/>
    </source>
</evidence>
<dbReference type="InterPro" id="IPR052895">
    <property type="entry name" value="HetReg/Transcr_Mod"/>
</dbReference>
<sequence length="769" mass="88587">MQNMTTDRPSNRGSGRLTKILLALMISSTAIGAGVMIWGSYKLYTNKKEVFGYIQSVYHRGDEGRLQPLYSPLQRADEIRLLVLGVGKDSDPIHVRLQHVSLKQGPSYEALSYVWGDPTPEKYIYCEGKQVRVRESLYEALHALRRPDTERCLWADAICINQRDAVEKGKQIRIMGDIYSCTRQVLVWLGSPSPATENAFNALQEIDSYLKRSSWVYRSNPLQKQLLRAVNWPYLADLNRKDVRELRKYDWKSIMALLRHPWPRRVWTYQEFIRARKVTIVHGHASISADSFLNPLMEVLGSPFGQELLSSTQDVFEPHSYARLGIQSSSQAHIESLFDAVVNVLSYRAATDPRDHIYGLLGVTSDHDASDWELTPDYNASVEEVYTRYARWCLLRKNNIRYLSFAGLPDLTQKGALPSWVADWTRTMMVNEYHVLSMVPCAYQASHPTSSPSLLWIPSEPRVLHIKGRIVDKLADLAVTRFDLLTYCEKNVESRGRVRQILRWLAYRQRILHTRLIVDDLLEAQQAIDRFCPSNLPPHAVTDVVWMENCKHIASGATGVMEPERFKEFYRTMIRNRDFRGFSLPDDTIYRAFSLYFHLLDKVRDGKQAWPPLPGSSADRLTQAQLPNRLPFDSGMTLSRRQRRIEQETHIEIRTLMARYWGGVMCKRFCSTTHGRLGWAPRRAQPGDLVCIFDGATVPYVLRLHENKEVSKWSLAYWSSQMQRLLLLPGRDPQRDVRYTLVGECYVHGLMEAEEAMDEACDTVFFAIS</sequence>
<dbReference type="eggNOG" id="ENOG502SNMZ">
    <property type="taxonomic scope" value="Eukaryota"/>
</dbReference>
<dbReference type="AlphaFoldDB" id="Q0C7H5"/>